<accession>A0A2P6QWJ7</accession>
<dbReference type="AlphaFoldDB" id="A0A2P6QWJ7"/>
<protein>
    <submittedName>
        <fullName evidence="2">Uncharacterized protein</fullName>
    </submittedName>
</protein>
<proteinExistence type="predicted"/>
<evidence type="ECO:0000313" key="2">
    <source>
        <dbReference type="EMBL" id="PRQ38550.1"/>
    </source>
</evidence>
<feature type="compositionally biased region" description="Low complexity" evidence="1">
    <location>
        <begin position="68"/>
        <end position="83"/>
    </location>
</feature>
<organism evidence="2 3">
    <name type="scientific">Rosa chinensis</name>
    <name type="common">China rose</name>
    <dbReference type="NCBI Taxonomy" id="74649"/>
    <lineage>
        <taxon>Eukaryota</taxon>
        <taxon>Viridiplantae</taxon>
        <taxon>Streptophyta</taxon>
        <taxon>Embryophyta</taxon>
        <taxon>Tracheophyta</taxon>
        <taxon>Spermatophyta</taxon>
        <taxon>Magnoliopsida</taxon>
        <taxon>eudicotyledons</taxon>
        <taxon>Gunneridae</taxon>
        <taxon>Pentapetalae</taxon>
        <taxon>rosids</taxon>
        <taxon>fabids</taxon>
        <taxon>Rosales</taxon>
        <taxon>Rosaceae</taxon>
        <taxon>Rosoideae</taxon>
        <taxon>Rosoideae incertae sedis</taxon>
        <taxon>Rosa</taxon>
    </lineage>
</organism>
<sequence>MSKLPSSPIVSLSIQNSKVVFSPTILASDGGVRGGVRRGTGPLLKMRSSKPSDRSQPQNRRHQRRDPSPSSSSSIQSQFQNPSAQFDQRGRFIWWS</sequence>
<keyword evidence="3" id="KW-1185">Reference proteome</keyword>
<feature type="region of interest" description="Disordered" evidence="1">
    <location>
        <begin position="26"/>
        <end position="96"/>
    </location>
</feature>
<evidence type="ECO:0000256" key="1">
    <source>
        <dbReference type="SAM" id="MobiDB-lite"/>
    </source>
</evidence>
<dbReference type="Gramene" id="PRQ38550">
    <property type="protein sequence ID" value="PRQ38550"/>
    <property type="gene ID" value="RchiOBHm_Chr4g0415201"/>
</dbReference>
<dbReference type="Proteomes" id="UP000238479">
    <property type="component" value="Chromosome 4"/>
</dbReference>
<reference evidence="2 3" key="1">
    <citation type="journal article" date="2018" name="Nat. Genet.">
        <title>The Rosa genome provides new insights in the design of modern roses.</title>
        <authorList>
            <person name="Bendahmane M."/>
        </authorList>
    </citation>
    <scope>NUCLEOTIDE SEQUENCE [LARGE SCALE GENOMIC DNA]</scope>
    <source>
        <strain evidence="3">cv. Old Blush</strain>
    </source>
</reference>
<name>A0A2P6QWJ7_ROSCH</name>
<gene>
    <name evidence="2" type="ORF">RchiOBHm_Chr4g0415201</name>
</gene>
<dbReference type="EMBL" id="PDCK01000042">
    <property type="protein sequence ID" value="PRQ38550.1"/>
    <property type="molecule type" value="Genomic_DNA"/>
</dbReference>
<comment type="caution">
    <text evidence="2">The sequence shown here is derived from an EMBL/GenBank/DDBJ whole genome shotgun (WGS) entry which is preliminary data.</text>
</comment>
<evidence type="ECO:0000313" key="3">
    <source>
        <dbReference type="Proteomes" id="UP000238479"/>
    </source>
</evidence>